<dbReference type="Pfam" id="PF00672">
    <property type="entry name" value="HAMP"/>
    <property type="match status" value="1"/>
</dbReference>
<dbReference type="InterPro" id="IPR003661">
    <property type="entry name" value="HisK_dim/P_dom"/>
</dbReference>
<dbReference type="EMBL" id="CP049866">
    <property type="protein sequence ID" value="QIK74123.1"/>
    <property type="molecule type" value="Genomic_DNA"/>
</dbReference>
<dbReference type="InterPro" id="IPR050980">
    <property type="entry name" value="2C_sensor_his_kinase"/>
</dbReference>
<comment type="catalytic activity">
    <reaction evidence="1">
        <text>ATP + protein L-histidine = ADP + protein N-phospho-L-histidine.</text>
        <dbReference type="EC" id="2.7.13.3"/>
    </reaction>
</comment>
<dbReference type="GO" id="GO:0005524">
    <property type="term" value="F:ATP binding"/>
    <property type="evidence" value="ECO:0007669"/>
    <property type="project" value="UniProtKB-KW"/>
</dbReference>
<dbReference type="SMART" id="SM00388">
    <property type="entry name" value="HisKA"/>
    <property type="match status" value="1"/>
</dbReference>
<dbReference type="Pfam" id="PF00512">
    <property type="entry name" value="HisKA"/>
    <property type="match status" value="1"/>
</dbReference>
<dbReference type="SUPFAM" id="SSF47384">
    <property type="entry name" value="Homodimeric domain of signal transducing histidine kinase"/>
    <property type="match status" value="1"/>
</dbReference>
<dbReference type="GO" id="GO:0005886">
    <property type="term" value="C:plasma membrane"/>
    <property type="evidence" value="ECO:0007669"/>
    <property type="project" value="UniProtKB-SubCell"/>
</dbReference>
<evidence type="ECO:0000313" key="14">
    <source>
        <dbReference type="Proteomes" id="UP000502035"/>
    </source>
</evidence>
<evidence type="ECO:0000313" key="13">
    <source>
        <dbReference type="EMBL" id="QIK74123.1"/>
    </source>
</evidence>
<evidence type="ECO:0000256" key="1">
    <source>
        <dbReference type="ARBA" id="ARBA00000085"/>
    </source>
</evidence>
<feature type="transmembrane region" description="Helical" evidence="11">
    <location>
        <begin position="136"/>
        <end position="159"/>
    </location>
</feature>
<reference evidence="13 14" key="1">
    <citation type="submission" date="2020-03" db="EMBL/GenBank/DDBJ databases">
        <title>Nocardioides sp. nov., isolated from fish.</title>
        <authorList>
            <person name="Hyun D.-W."/>
            <person name="Bae J.-W."/>
        </authorList>
    </citation>
    <scope>NUCLEOTIDE SEQUENCE [LARGE SCALE GENOMIC DNA]</scope>
    <source>
        <strain evidence="13 14">HDW12A</strain>
    </source>
</reference>
<evidence type="ECO:0000259" key="12">
    <source>
        <dbReference type="PROSITE" id="PS50885"/>
    </source>
</evidence>
<keyword evidence="11" id="KW-0472">Membrane</keyword>
<keyword evidence="4" id="KW-1003">Cell membrane</keyword>
<dbReference type="Proteomes" id="UP000502035">
    <property type="component" value="Chromosome"/>
</dbReference>
<protein>
    <recommendedName>
        <fullName evidence="3">histidine kinase</fullName>
        <ecNumber evidence="3">2.7.13.3</ecNumber>
    </recommendedName>
</protein>
<evidence type="ECO:0000256" key="10">
    <source>
        <dbReference type="ARBA" id="ARBA00022989"/>
    </source>
</evidence>
<dbReference type="InterPro" id="IPR003660">
    <property type="entry name" value="HAMP_dom"/>
</dbReference>
<organism evidence="13 14">
    <name type="scientific">Nocardioides piscis</name>
    <dbReference type="NCBI Taxonomy" id="2714938"/>
    <lineage>
        <taxon>Bacteria</taxon>
        <taxon>Bacillati</taxon>
        <taxon>Actinomycetota</taxon>
        <taxon>Actinomycetes</taxon>
        <taxon>Propionibacteriales</taxon>
        <taxon>Nocardioidaceae</taxon>
        <taxon>Nocardioides</taxon>
    </lineage>
</organism>
<evidence type="ECO:0000256" key="7">
    <source>
        <dbReference type="ARBA" id="ARBA00022741"/>
    </source>
</evidence>
<keyword evidence="7" id="KW-0547">Nucleotide-binding</keyword>
<dbReference type="InterPro" id="IPR036097">
    <property type="entry name" value="HisK_dim/P_sf"/>
</dbReference>
<evidence type="ECO:0000256" key="6">
    <source>
        <dbReference type="ARBA" id="ARBA00022692"/>
    </source>
</evidence>
<dbReference type="KEGG" id="npi:G7071_00390"/>
<keyword evidence="9" id="KW-0067">ATP-binding</keyword>
<gene>
    <name evidence="13" type="ORF">G7071_00390</name>
</gene>
<sequence length="400" mass="43299">MRLRFTLAFMFIALVVAGVTGTVRAGVLSDDNRADELEDLTRHARVIGGVAEILAVDAKTVQVDELAPFVPDYTEASVQWPDASTITIAGSEFDRRNVGTADDLLFVRETVGGTTVSLVEEAHVVVDQTRRQQTSLFALLVLVVLLSGVVGLFIAGWLARPFGQLAAAACDLGRGRFDIDPPNSTIPEISSMSTSLKASATRLQDSLHRDREFFHHASHVLRTPLTGIRLELDDMLSRDDLGDDVRHTATRCLRDVERLDATVAELLSFARGRALVAGAEVPLLTFSAQVAQRWRDRLPESREVRALVDEGPECFLTPGPVEQLLDSVLSDVSAHGTGAVSLRFGGQDDYLRISVVCDGRREGAPPDTDIALARSIIEALGGRCVGDATDGGLEILLPRR</sequence>
<dbReference type="Gene3D" id="6.10.340.10">
    <property type="match status" value="1"/>
</dbReference>
<dbReference type="CDD" id="cd00082">
    <property type="entry name" value="HisKA"/>
    <property type="match status" value="1"/>
</dbReference>
<proteinExistence type="predicted"/>
<keyword evidence="8 13" id="KW-0418">Kinase</keyword>
<evidence type="ECO:0000256" key="9">
    <source>
        <dbReference type="ARBA" id="ARBA00022840"/>
    </source>
</evidence>
<name>A0A6G7YBF3_9ACTN</name>
<keyword evidence="10 11" id="KW-1133">Transmembrane helix</keyword>
<evidence type="ECO:0000256" key="3">
    <source>
        <dbReference type="ARBA" id="ARBA00012438"/>
    </source>
</evidence>
<evidence type="ECO:0000256" key="2">
    <source>
        <dbReference type="ARBA" id="ARBA00004651"/>
    </source>
</evidence>
<dbReference type="AlphaFoldDB" id="A0A6G7YBF3"/>
<dbReference type="EC" id="2.7.13.3" evidence="3"/>
<dbReference type="Gene3D" id="1.10.287.130">
    <property type="match status" value="1"/>
</dbReference>
<evidence type="ECO:0000256" key="11">
    <source>
        <dbReference type="SAM" id="Phobius"/>
    </source>
</evidence>
<comment type="subcellular location">
    <subcellularLocation>
        <location evidence="2">Cell membrane</location>
        <topology evidence="2">Multi-pass membrane protein</topology>
    </subcellularLocation>
</comment>
<evidence type="ECO:0000256" key="8">
    <source>
        <dbReference type="ARBA" id="ARBA00022777"/>
    </source>
</evidence>
<dbReference type="RefSeq" id="WP_166313652.1">
    <property type="nucleotide sequence ID" value="NZ_CP049866.1"/>
</dbReference>
<feature type="domain" description="HAMP" evidence="12">
    <location>
        <begin position="156"/>
        <end position="208"/>
    </location>
</feature>
<evidence type="ECO:0000256" key="5">
    <source>
        <dbReference type="ARBA" id="ARBA00022679"/>
    </source>
</evidence>
<accession>A0A6G7YBF3</accession>
<dbReference type="PROSITE" id="PS50885">
    <property type="entry name" value="HAMP"/>
    <property type="match status" value="1"/>
</dbReference>
<evidence type="ECO:0000256" key="4">
    <source>
        <dbReference type="ARBA" id="ARBA00022475"/>
    </source>
</evidence>
<dbReference type="GO" id="GO:0000155">
    <property type="term" value="F:phosphorelay sensor kinase activity"/>
    <property type="evidence" value="ECO:0007669"/>
    <property type="project" value="InterPro"/>
</dbReference>
<keyword evidence="6 11" id="KW-0812">Transmembrane</keyword>
<keyword evidence="14" id="KW-1185">Reference proteome</keyword>
<dbReference type="PANTHER" id="PTHR44936">
    <property type="entry name" value="SENSOR PROTEIN CREC"/>
    <property type="match status" value="1"/>
</dbReference>
<keyword evidence="5" id="KW-0808">Transferase</keyword>
<dbReference type="PANTHER" id="PTHR44936:SF10">
    <property type="entry name" value="SENSOR PROTEIN RSTB"/>
    <property type="match status" value="1"/>
</dbReference>